<feature type="transmembrane region" description="Helical" evidence="5">
    <location>
        <begin position="203"/>
        <end position="222"/>
    </location>
</feature>
<sequence>MLKDTKNIPHNIQSGLIVSLVALPLGFGLALASGVPPMAGIIATVAGAVLFSLLGSSRLIIAGPGNGLVVLSLYAVGVLGQGNPALGYSLLLGAILMSGIFILLMGLFRFGVLAELFPAAAIRGMLAAIGLIILSRQLHVLLGVDPQSSSAFGLLAELGNSIGLIQNGSAPLAAWTLGLVSLALLFILPKIRFWPFQKIPGPMWVLALGIGYSYLSPHFALWPQLPDSHLISLPPEILDAFTFPSFKAMGTGSFWTISLSLAFIAAVESLLSIKAIDKLDPEQRRSNANKDLRALGIATIGSSLIGGLNVVAVIARSSVNLNNGASSAWSNLFHGLFLVLFLALFSIQLEHIPLAVLAAILVHTGYKLTAPSQFRAMAELGRDELLLFIFTYLATLASNLIIGILSGMLITLVYQLFSLKKRGYYLRSLFRPNVLLFEEQEHKYHLSVKTMSNFLNFIRLKKQMDTVEPQAELILDFSLAEYVDHSVLEHVQQYRHRFEAAGGSLETIGLDDLGQLSSHPLATRRPLKKGSSKRGKLTRRQKMLRLYAAEHNFRFQYSEVEDDGRFKGFEYFQDKYLHLLRNRIECRNQNWLWADIHYEDTDFYGNALRHASMVYLPLPSETAPFVLDQERLLDRVAHLAGFKDINFERHPDFSKRFKLKGEDEKSIRKFFEGPLIPFLESHKQYHIECNGRALLIFAKERHTTVSETKQMVNFAEQLTEVLKP</sequence>
<dbReference type="RefSeq" id="WP_210759059.1">
    <property type="nucleotide sequence ID" value="NZ_CP060139.1"/>
</dbReference>
<evidence type="ECO:0000256" key="1">
    <source>
        <dbReference type="ARBA" id="ARBA00004141"/>
    </source>
</evidence>
<feature type="transmembrane region" description="Helical" evidence="5">
    <location>
        <begin position="12"/>
        <end position="32"/>
    </location>
</feature>
<feature type="transmembrane region" description="Helical" evidence="5">
    <location>
        <begin position="294"/>
        <end position="315"/>
    </location>
</feature>
<feature type="transmembrane region" description="Helical" evidence="5">
    <location>
        <begin position="59"/>
        <end position="79"/>
    </location>
</feature>
<dbReference type="GO" id="GO:0016020">
    <property type="term" value="C:membrane"/>
    <property type="evidence" value="ECO:0007669"/>
    <property type="project" value="UniProtKB-SubCell"/>
</dbReference>
<keyword evidence="4 5" id="KW-0472">Membrane</keyword>
<evidence type="ECO:0000313" key="7">
    <source>
        <dbReference type="EMBL" id="QNR24533.1"/>
    </source>
</evidence>
<accession>A0A7H0VFN5</accession>
<dbReference type="Pfam" id="PF00916">
    <property type="entry name" value="Sulfate_transp"/>
    <property type="match status" value="1"/>
</dbReference>
<feature type="transmembrane region" description="Helical" evidence="5">
    <location>
        <begin position="172"/>
        <end position="191"/>
    </location>
</feature>
<evidence type="ECO:0000313" key="8">
    <source>
        <dbReference type="Proteomes" id="UP000516305"/>
    </source>
</evidence>
<feature type="transmembrane region" description="Helical" evidence="5">
    <location>
        <begin position="120"/>
        <end position="138"/>
    </location>
</feature>
<reference evidence="7 8" key="1">
    <citation type="submission" date="2020-08" db="EMBL/GenBank/DDBJ databases">
        <title>Croceimicrobium hydrocarbonivorans gen. nov., sp. nov., a novel marine bacterium isolated from a bacterial consortium that degrades polyethylene terephthalate.</title>
        <authorList>
            <person name="Liu R."/>
        </authorList>
    </citation>
    <scope>NUCLEOTIDE SEQUENCE [LARGE SCALE GENOMIC DNA]</scope>
    <source>
        <strain evidence="7 8">A20-9</strain>
    </source>
</reference>
<dbReference type="KEGG" id="chyd:H4K34_01445"/>
<feature type="transmembrane region" description="Helical" evidence="5">
    <location>
        <begin position="85"/>
        <end position="108"/>
    </location>
</feature>
<dbReference type="InterPro" id="IPR001902">
    <property type="entry name" value="SLC26A/SulP_fam"/>
</dbReference>
<evidence type="ECO:0000256" key="5">
    <source>
        <dbReference type="SAM" id="Phobius"/>
    </source>
</evidence>
<proteinExistence type="predicted"/>
<feature type="transmembrane region" description="Helical" evidence="5">
    <location>
        <begin position="254"/>
        <end position="273"/>
    </location>
</feature>
<dbReference type="InterPro" id="IPR011547">
    <property type="entry name" value="SLC26A/SulP_dom"/>
</dbReference>
<dbReference type="GO" id="GO:0055085">
    <property type="term" value="P:transmembrane transport"/>
    <property type="evidence" value="ECO:0007669"/>
    <property type="project" value="InterPro"/>
</dbReference>
<comment type="subcellular location">
    <subcellularLocation>
        <location evidence="1">Membrane</location>
        <topology evidence="1">Multi-pass membrane protein</topology>
    </subcellularLocation>
</comment>
<keyword evidence="2 5" id="KW-0812">Transmembrane</keyword>
<feature type="domain" description="SLC26A/SulP transporter" evidence="6">
    <location>
        <begin position="10"/>
        <end position="390"/>
    </location>
</feature>
<feature type="transmembrane region" description="Helical" evidence="5">
    <location>
        <begin position="38"/>
        <end position="54"/>
    </location>
</feature>
<organism evidence="7 8">
    <name type="scientific">Croceimicrobium hydrocarbonivorans</name>
    <dbReference type="NCBI Taxonomy" id="2761580"/>
    <lineage>
        <taxon>Bacteria</taxon>
        <taxon>Pseudomonadati</taxon>
        <taxon>Bacteroidota</taxon>
        <taxon>Flavobacteriia</taxon>
        <taxon>Flavobacteriales</taxon>
        <taxon>Owenweeksiaceae</taxon>
        <taxon>Croceimicrobium</taxon>
    </lineage>
</organism>
<evidence type="ECO:0000256" key="3">
    <source>
        <dbReference type="ARBA" id="ARBA00022989"/>
    </source>
</evidence>
<feature type="transmembrane region" description="Helical" evidence="5">
    <location>
        <begin position="389"/>
        <end position="417"/>
    </location>
</feature>
<evidence type="ECO:0000256" key="2">
    <source>
        <dbReference type="ARBA" id="ARBA00022692"/>
    </source>
</evidence>
<evidence type="ECO:0000256" key="4">
    <source>
        <dbReference type="ARBA" id="ARBA00023136"/>
    </source>
</evidence>
<gene>
    <name evidence="7" type="ORF">H4K34_01445</name>
</gene>
<dbReference type="AlphaFoldDB" id="A0A7H0VFN5"/>
<protein>
    <submittedName>
        <fullName evidence="7">SulP family inorganic anion transporter</fullName>
    </submittedName>
</protein>
<keyword evidence="8" id="KW-1185">Reference proteome</keyword>
<dbReference type="Proteomes" id="UP000516305">
    <property type="component" value="Chromosome"/>
</dbReference>
<name>A0A7H0VFN5_9FLAO</name>
<evidence type="ECO:0000259" key="6">
    <source>
        <dbReference type="Pfam" id="PF00916"/>
    </source>
</evidence>
<keyword evidence="3 5" id="KW-1133">Transmembrane helix</keyword>
<dbReference type="EMBL" id="CP060139">
    <property type="protein sequence ID" value="QNR24533.1"/>
    <property type="molecule type" value="Genomic_DNA"/>
</dbReference>
<dbReference type="PANTHER" id="PTHR11814">
    <property type="entry name" value="SULFATE TRANSPORTER"/>
    <property type="match status" value="1"/>
</dbReference>